<dbReference type="PANTHER" id="PTHR40400">
    <property type="entry name" value="SLR1512 PROTEIN"/>
    <property type="match status" value="1"/>
</dbReference>
<protein>
    <submittedName>
        <fullName evidence="2">SBT family Na+-dependent bicarbonate transporter</fullName>
    </submittedName>
</protein>
<evidence type="ECO:0000313" key="3">
    <source>
        <dbReference type="Proteomes" id="UP000050421"/>
    </source>
</evidence>
<dbReference type="eggNOG" id="COG3329">
    <property type="taxonomic scope" value="Bacteria"/>
</dbReference>
<comment type="caution">
    <text evidence="2">The sequence shown here is derived from an EMBL/GenBank/DDBJ whole genome shotgun (WGS) entry which is preliminary data.</text>
</comment>
<keyword evidence="1" id="KW-0812">Transmembrane</keyword>
<dbReference type="InterPro" id="IPR010293">
    <property type="entry name" value="Sbt_1"/>
</dbReference>
<dbReference type="Pfam" id="PF05982">
    <property type="entry name" value="Sbt_1"/>
    <property type="match status" value="1"/>
</dbReference>
<proteinExistence type="predicted"/>
<feature type="transmembrane region" description="Helical" evidence="1">
    <location>
        <begin position="169"/>
        <end position="187"/>
    </location>
</feature>
<gene>
    <name evidence="2" type="ORF">HLUCCX10_16330</name>
</gene>
<feature type="transmembrane region" description="Helical" evidence="1">
    <location>
        <begin position="65"/>
        <end position="86"/>
    </location>
</feature>
<feature type="transmembrane region" description="Helical" evidence="1">
    <location>
        <begin position="262"/>
        <end position="280"/>
    </location>
</feature>
<organism evidence="2 3">
    <name type="scientific">Algoriphagus marincola HL-49</name>
    <dbReference type="NCBI Taxonomy" id="1305737"/>
    <lineage>
        <taxon>Bacteria</taxon>
        <taxon>Pseudomonadati</taxon>
        <taxon>Bacteroidota</taxon>
        <taxon>Cytophagia</taxon>
        <taxon>Cytophagales</taxon>
        <taxon>Cyclobacteriaceae</taxon>
        <taxon>Algoriphagus</taxon>
    </lineage>
</organism>
<name>A0A0N8KDT6_9BACT</name>
<feature type="transmembrane region" description="Helical" evidence="1">
    <location>
        <begin position="230"/>
        <end position="256"/>
    </location>
</feature>
<evidence type="ECO:0000313" key="2">
    <source>
        <dbReference type="EMBL" id="KPQ09442.1"/>
    </source>
</evidence>
<dbReference type="Proteomes" id="UP000050421">
    <property type="component" value="Unassembled WGS sequence"/>
</dbReference>
<accession>A0A0N8KDT6</accession>
<keyword evidence="1" id="KW-1133">Transmembrane helix</keyword>
<feature type="transmembrane region" description="Helical" evidence="1">
    <location>
        <begin position="292"/>
        <end position="316"/>
    </location>
</feature>
<feature type="transmembrane region" description="Helical" evidence="1">
    <location>
        <begin position="6"/>
        <end position="25"/>
    </location>
</feature>
<dbReference type="PATRIC" id="fig|1305737.6.peg.264"/>
<feature type="transmembrane region" description="Helical" evidence="1">
    <location>
        <begin position="98"/>
        <end position="119"/>
    </location>
</feature>
<dbReference type="PANTHER" id="PTHR40400:SF1">
    <property type="entry name" value="SLR1512 PROTEIN"/>
    <property type="match status" value="1"/>
</dbReference>
<dbReference type="AlphaFoldDB" id="A0A0N8KDT6"/>
<evidence type="ECO:0000256" key="1">
    <source>
        <dbReference type="SAM" id="Phobius"/>
    </source>
</evidence>
<dbReference type="EMBL" id="LJXT01000143">
    <property type="protein sequence ID" value="KPQ09442.1"/>
    <property type="molecule type" value="Genomic_DNA"/>
</dbReference>
<feature type="transmembrane region" description="Helical" evidence="1">
    <location>
        <begin position="131"/>
        <end position="149"/>
    </location>
</feature>
<keyword evidence="1" id="KW-0472">Membrane</keyword>
<dbReference type="STRING" id="1305737.GCA_000526355_00004"/>
<reference evidence="2 3" key="1">
    <citation type="submission" date="2015-09" db="EMBL/GenBank/DDBJ databases">
        <title>Identification and resolution of microdiversity through metagenomic sequencing of parallel consortia.</title>
        <authorList>
            <person name="Nelson W.C."/>
            <person name="Romine M.F."/>
            <person name="Lindemann S.R."/>
        </authorList>
    </citation>
    <scope>NUCLEOTIDE SEQUENCE [LARGE SCALE GENOMIC DNA]</scope>
    <source>
        <strain evidence="2">HL-49</strain>
    </source>
</reference>
<sequence>MNFEILINNLTNPSLLFFLLGILAVRFKSDLEIPPTSAKFIALYLMLSIGFKGGQELSHSEFDLYILWALVFGLVLSAGVPIYTFFILRTRLNTANSAAISAAYGSISAVTFVAAASFLDAQGVTFGGHMVAVMALMEAPAIISGVVLLRKYSTKKKSKGSLSKIISHAFTNGSVLLILGSLVIGLIADEKQAEGIKPFVTDIFKGFLAVFLLDMGISSGRKLKSFFNNGYFSTVFAILVPLVNGCIVAVLSYWIAPAAGDRFIFSILAASASYIAVPAAMKLANPEADEGLYIPMALAITFPFNITLGMPIYWMIIQSF</sequence>